<evidence type="ECO:0000313" key="8">
    <source>
        <dbReference type="Proteomes" id="UP001065593"/>
    </source>
</evidence>
<reference evidence="7" key="1">
    <citation type="submission" date="2022-08" db="EMBL/GenBank/DDBJ databases">
        <title>Draft genome sequence of Lysinibacillus sp. strain KH24.</title>
        <authorList>
            <person name="Kanbe H."/>
            <person name="Itoh H."/>
        </authorList>
    </citation>
    <scope>NUCLEOTIDE SEQUENCE</scope>
    <source>
        <strain evidence="7">KH24</strain>
    </source>
</reference>
<gene>
    <name evidence="7" type="primary">yxaC</name>
    <name evidence="7" type="ORF">LYSBPC_07330</name>
</gene>
<keyword evidence="4 6" id="KW-1133">Transmembrane helix</keyword>
<name>A0ABQ5NHQ0_9BACI</name>
<keyword evidence="5 6" id="KW-0472">Membrane</keyword>
<keyword evidence="8" id="KW-1185">Reference proteome</keyword>
<dbReference type="PANTHER" id="PTHR30249:SF17">
    <property type="entry name" value="HOLIN-LIKE PROTEIN CIDB"/>
    <property type="match status" value="1"/>
</dbReference>
<evidence type="ECO:0008006" key="9">
    <source>
        <dbReference type="Google" id="ProtNLM"/>
    </source>
</evidence>
<accession>A0ABQ5NHQ0</accession>
<feature type="transmembrane region" description="Helical" evidence="6">
    <location>
        <begin position="204"/>
        <end position="225"/>
    </location>
</feature>
<sequence>MIAISVILCTIIAFILLTKLYQRWPFPFMMPIVTTTVLTVVILMVFAIPYTTYMTGGQWIQRMLGPAVVALAYPLYNQRALIIKYKYAIVSGTLIAMLTGLITVFFMLQWIDVKQEWLLAALPKSLTTPIGMQVSETIGGIPSLTAVFVMIAGFTGALMGAFVIKYGRIHSAIGRGVAIGSASHGVGLTKLKEYGEQELSMGSLAMTLSAIIGAILCPLFVYLFIH</sequence>
<dbReference type="EMBL" id="BRZA01000001">
    <property type="protein sequence ID" value="GLC87606.1"/>
    <property type="molecule type" value="Genomic_DNA"/>
</dbReference>
<evidence type="ECO:0000256" key="6">
    <source>
        <dbReference type="SAM" id="Phobius"/>
    </source>
</evidence>
<proteinExistence type="predicted"/>
<dbReference type="Pfam" id="PF04172">
    <property type="entry name" value="LrgB"/>
    <property type="match status" value="1"/>
</dbReference>
<evidence type="ECO:0000256" key="5">
    <source>
        <dbReference type="ARBA" id="ARBA00023136"/>
    </source>
</evidence>
<comment type="caution">
    <text evidence="7">The sequence shown here is derived from an EMBL/GenBank/DDBJ whole genome shotgun (WGS) entry which is preliminary data.</text>
</comment>
<comment type="subcellular location">
    <subcellularLocation>
        <location evidence="1">Cell membrane</location>
        <topology evidence="1">Multi-pass membrane protein</topology>
    </subcellularLocation>
</comment>
<evidence type="ECO:0000256" key="1">
    <source>
        <dbReference type="ARBA" id="ARBA00004651"/>
    </source>
</evidence>
<feature type="transmembrane region" description="Helical" evidence="6">
    <location>
        <begin position="87"/>
        <end position="111"/>
    </location>
</feature>
<keyword evidence="2" id="KW-1003">Cell membrane</keyword>
<evidence type="ECO:0000313" key="7">
    <source>
        <dbReference type="EMBL" id="GLC87606.1"/>
    </source>
</evidence>
<dbReference type="PANTHER" id="PTHR30249">
    <property type="entry name" value="PUTATIVE SEROTONIN TRANSPORTER"/>
    <property type="match status" value="1"/>
</dbReference>
<evidence type="ECO:0000256" key="2">
    <source>
        <dbReference type="ARBA" id="ARBA00022475"/>
    </source>
</evidence>
<keyword evidence="3 6" id="KW-0812">Transmembrane</keyword>
<dbReference type="Proteomes" id="UP001065593">
    <property type="component" value="Unassembled WGS sequence"/>
</dbReference>
<organism evidence="7 8">
    <name type="scientific">Lysinibacillus piscis</name>
    <dbReference type="NCBI Taxonomy" id="2518931"/>
    <lineage>
        <taxon>Bacteria</taxon>
        <taxon>Bacillati</taxon>
        <taxon>Bacillota</taxon>
        <taxon>Bacilli</taxon>
        <taxon>Bacillales</taxon>
        <taxon>Bacillaceae</taxon>
        <taxon>Lysinibacillus</taxon>
    </lineage>
</organism>
<feature type="transmembrane region" description="Helical" evidence="6">
    <location>
        <begin position="32"/>
        <end position="53"/>
    </location>
</feature>
<dbReference type="InterPro" id="IPR007300">
    <property type="entry name" value="CidB/LrgB"/>
</dbReference>
<evidence type="ECO:0000256" key="3">
    <source>
        <dbReference type="ARBA" id="ARBA00022692"/>
    </source>
</evidence>
<protein>
    <recommendedName>
        <fullName evidence="9">LrgB family protein</fullName>
    </recommendedName>
</protein>
<evidence type="ECO:0000256" key="4">
    <source>
        <dbReference type="ARBA" id="ARBA00022989"/>
    </source>
</evidence>
<feature type="transmembrane region" description="Helical" evidence="6">
    <location>
        <begin position="141"/>
        <end position="164"/>
    </location>
</feature>
<dbReference type="RefSeq" id="WP_264987327.1">
    <property type="nucleotide sequence ID" value="NZ_BRZA01000001.1"/>
</dbReference>